<evidence type="ECO:0000313" key="5">
    <source>
        <dbReference type="Proteomes" id="UP001317963"/>
    </source>
</evidence>
<dbReference type="InterPro" id="IPR025526">
    <property type="entry name" value="DsrC-like_dom_sf"/>
</dbReference>
<accession>A0ABY6Q990</accession>
<gene>
    <name evidence="4" type="primary">tusE</name>
    <name evidence="4" type="ORF">E0F26_09175</name>
</gene>
<comment type="subcellular location">
    <subcellularLocation>
        <location evidence="1">Cytoplasm</location>
    </subcellularLocation>
</comment>
<evidence type="ECO:0000313" key="4">
    <source>
        <dbReference type="EMBL" id="UZP75615.1"/>
    </source>
</evidence>
<dbReference type="Proteomes" id="UP001317963">
    <property type="component" value="Chromosome"/>
</dbReference>
<dbReference type="NCBIfam" id="TIGR03342">
    <property type="entry name" value="dsrC_tusE_dsvC"/>
    <property type="match status" value="1"/>
</dbReference>
<evidence type="ECO:0000256" key="2">
    <source>
        <dbReference type="ARBA" id="ARBA00022490"/>
    </source>
</evidence>
<sequence>MLDNNGFLADRGLWSPEAAHAFAELENIQLTDAHWEILTLIQAFYDEYDASPANRALVNYVKAALGAEKGNSIYLMTLFPGSPTRLASRIAGLPKPKNCL</sequence>
<dbReference type="PANTHER" id="PTHR37010:SF1">
    <property type="entry name" value="SULFURTRANSFERASE TUSE"/>
    <property type="match status" value="1"/>
</dbReference>
<name>A0ABY6Q990_9GAMM</name>
<organism evidence="4 5">
    <name type="scientific">Candidatus Paraluminiphilus aquimaris</name>
    <dbReference type="NCBI Taxonomy" id="2518994"/>
    <lineage>
        <taxon>Bacteria</taxon>
        <taxon>Pseudomonadati</taxon>
        <taxon>Pseudomonadota</taxon>
        <taxon>Gammaproteobacteria</taxon>
        <taxon>Cellvibrionales</taxon>
        <taxon>Halieaceae</taxon>
        <taxon>Candidatus Paraluminiphilus</taxon>
    </lineage>
</organism>
<dbReference type="EC" id="2.8.1.-" evidence="3"/>
<keyword evidence="5" id="KW-1185">Reference proteome</keyword>
<dbReference type="InterPro" id="IPR042072">
    <property type="entry name" value="DsrC-like_C"/>
</dbReference>
<evidence type="ECO:0000256" key="1">
    <source>
        <dbReference type="ARBA" id="ARBA00004496"/>
    </source>
</evidence>
<dbReference type="PANTHER" id="PTHR37010">
    <property type="entry name" value="SULFURTRANSFERASE TUSE"/>
    <property type="match status" value="1"/>
</dbReference>
<dbReference type="InterPro" id="IPR007453">
    <property type="entry name" value="DsrC/TusE"/>
</dbReference>
<proteinExistence type="inferred from homology"/>
<dbReference type="Gene3D" id="3.30.1420.10">
    <property type="match status" value="1"/>
</dbReference>
<dbReference type="Gene3D" id="1.10.10.370">
    <property type="entry name" value="DsrC-like protein, C-terminal domain"/>
    <property type="match status" value="1"/>
</dbReference>
<protein>
    <recommendedName>
        <fullName evidence="3">Sulfurtransferase</fullName>
        <ecNumber evidence="3">2.8.1.-</ecNumber>
    </recommendedName>
</protein>
<keyword evidence="3" id="KW-0808">Transferase</keyword>
<comment type="similarity">
    <text evidence="3">Belongs to the dsrC/tusE family.</text>
</comment>
<keyword evidence="2" id="KW-0963">Cytoplasm</keyword>
<reference evidence="4 5" key="1">
    <citation type="submission" date="2019-02" db="EMBL/GenBank/DDBJ databases">
        <title>Halieaceae_genomes.</title>
        <authorList>
            <person name="Li S.-H."/>
        </authorList>
    </citation>
    <scope>NUCLEOTIDE SEQUENCE [LARGE SCALE GENOMIC DNA]</scope>
    <source>
        <strain evidence="4 5">JH123</strain>
    </source>
</reference>
<dbReference type="Pfam" id="PF04358">
    <property type="entry name" value="DsrC"/>
    <property type="match status" value="1"/>
</dbReference>
<dbReference type="SUPFAM" id="SSF69721">
    <property type="entry name" value="DsrC, the gamma subunit of dissimilatory sulfite reductase"/>
    <property type="match status" value="1"/>
</dbReference>
<evidence type="ECO:0000256" key="3">
    <source>
        <dbReference type="PIRNR" id="PIRNR006223"/>
    </source>
</evidence>
<dbReference type="InterPro" id="IPR043163">
    <property type="entry name" value="DsrC-like_N"/>
</dbReference>
<comment type="function">
    <text evidence="3">Part of a sulfur-relay system.</text>
</comment>
<dbReference type="EMBL" id="CP036501">
    <property type="protein sequence ID" value="UZP75615.1"/>
    <property type="molecule type" value="Genomic_DNA"/>
</dbReference>
<dbReference type="PIRSF" id="PIRSF006223">
    <property type="entry name" value="DsrC_TusE"/>
    <property type="match status" value="1"/>
</dbReference>